<dbReference type="PROSITE" id="PS50110">
    <property type="entry name" value="RESPONSE_REGULATORY"/>
    <property type="match status" value="2"/>
</dbReference>
<dbReference type="Gene3D" id="3.40.50.2300">
    <property type="match status" value="2"/>
</dbReference>
<dbReference type="InterPro" id="IPR050469">
    <property type="entry name" value="Diguanylate_Cyclase"/>
</dbReference>
<dbReference type="GO" id="GO:1902201">
    <property type="term" value="P:negative regulation of bacterial-type flagellum-dependent cell motility"/>
    <property type="evidence" value="ECO:0007669"/>
    <property type="project" value="TreeGrafter"/>
</dbReference>
<dbReference type="SUPFAM" id="SSF55073">
    <property type="entry name" value="Nucleotide cyclase"/>
    <property type="match status" value="1"/>
</dbReference>
<comment type="cofactor">
    <cofactor evidence="1">
        <name>Mg(2+)</name>
        <dbReference type="ChEBI" id="CHEBI:18420"/>
    </cofactor>
</comment>
<gene>
    <name evidence="8" type="ORF">PHACT_04285</name>
</gene>
<name>A0A1E8CJ91_9GAMM</name>
<dbReference type="PANTHER" id="PTHR45138:SF9">
    <property type="entry name" value="DIGUANYLATE CYCLASE DGCM-RELATED"/>
    <property type="match status" value="1"/>
</dbReference>
<dbReference type="Gene3D" id="3.30.70.270">
    <property type="match status" value="1"/>
</dbReference>
<dbReference type="InterPro" id="IPR008207">
    <property type="entry name" value="Sig_transdc_His_kin_Hpt_dom"/>
</dbReference>
<evidence type="ECO:0000256" key="5">
    <source>
        <dbReference type="PROSITE-ProRule" id="PRU00169"/>
    </source>
</evidence>
<dbReference type="GO" id="GO:0005886">
    <property type="term" value="C:plasma membrane"/>
    <property type="evidence" value="ECO:0007669"/>
    <property type="project" value="TreeGrafter"/>
</dbReference>
<dbReference type="Pfam" id="PF01627">
    <property type="entry name" value="Hpt"/>
    <property type="match status" value="1"/>
</dbReference>
<feature type="domain" description="Response regulatory" evidence="6">
    <location>
        <begin position="133"/>
        <end position="249"/>
    </location>
</feature>
<feature type="modified residue" description="4-aspartylphosphate" evidence="5">
    <location>
        <position position="182"/>
    </location>
</feature>
<feature type="modified residue" description="4-aspartylphosphate" evidence="5">
    <location>
        <position position="307"/>
    </location>
</feature>
<keyword evidence="9" id="KW-1185">Reference proteome</keyword>
<dbReference type="InterPro" id="IPR029787">
    <property type="entry name" value="Nucleotide_cyclase"/>
</dbReference>
<dbReference type="EC" id="2.7.7.65" evidence="2"/>
<comment type="catalytic activity">
    <reaction evidence="4">
        <text>2 GTP = 3',3'-c-di-GMP + 2 diphosphate</text>
        <dbReference type="Rhea" id="RHEA:24898"/>
        <dbReference type="ChEBI" id="CHEBI:33019"/>
        <dbReference type="ChEBI" id="CHEBI:37565"/>
        <dbReference type="ChEBI" id="CHEBI:58805"/>
        <dbReference type="EC" id="2.7.7.65"/>
    </reaction>
</comment>
<evidence type="ECO:0000256" key="1">
    <source>
        <dbReference type="ARBA" id="ARBA00001946"/>
    </source>
</evidence>
<dbReference type="SUPFAM" id="SSF47226">
    <property type="entry name" value="Histidine-containing phosphotransfer domain, HPT domain"/>
    <property type="match status" value="1"/>
</dbReference>
<dbReference type="GO" id="GO:0052621">
    <property type="term" value="F:diguanylate cyclase activity"/>
    <property type="evidence" value="ECO:0007669"/>
    <property type="project" value="UniProtKB-EC"/>
</dbReference>
<dbReference type="Proteomes" id="UP000175669">
    <property type="component" value="Unassembled WGS sequence"/>
</dbReference>
<dbReference type="Pfam" id="PF00072">
    <property type="entry name" value="Response_reg"/>
    <property type="match status" value="2"/>
</dbReference>
<organism evidence="8 9">
    <name type="scientific">Pseudohongiella acticola</name>
    <dbReference type="NCBI Taxonomy" id="1524254"/>
    <lineage>
        <taxon>Bacteria</taxon>
        <taxon>Pseudomonadati</taxon>
        <taxon>Pseudomonadota</taxon>
        <taxon>Gammaproteobacteria</taxon>
        <taxon>Pseudomonadales</taxon>
        <taxon>Pseudohongiellaceae</taxon>
        <taxon>Pseudohongiella</taxon>
    </lineage>
</organism>
<dbReference type="GO" id="GO:0043709">
    <property type="term" value="P:cell adhesion involved in single-species biofilm formation"/>
    <property type="evidence" value="ECO:0007669"/>
    <property type="project" value="TreeGrafter"/>
</dbReference>
<dbReference type="SUPFAM" id="SSF52172">
    <property type="entry name" value="CheY-like"/>
    <property type="match status" value="2"/>
</dbReference>
<proteinExistence type="predicted"/>
<dbReference type="CDD" id="cd01949">
    <property type="entry name" value="GGDEF"/>
    <property type="match status" value="1"/>
</dbReference>
<dbReference type="Pfam" id="PF00990">
    <property type="entry name" value="GGDEF"/>
    <property type="match status" value="1"/>
</dbReference>
<comment type="caution">
    <text evidence="8">The sequence shown here is derived from an EMBL/GenBank/DDBJ whole genome shotgun (WGS) entry which is preliminary data.</text>
</comment>
<dbReference type="SMART" id="SM00267">
    <property type="entry name" value="GGDEF"/>
    <property type="match status" value="1"/>
</dbReference>
<dbReference type="PROSITE" id="PS50887">
    <property type="entry name" value="GGDEF"/>
    <property type="match status" value="1"/>
</dbReference>
<dbReference type="InterPro" id="IPR000160">
    <property type="entry name" value="GGDEF_dom"/>
</dbReference>
<evidence type="ECO:0000256" key="3">
    <source>
        <dbReference type="ARBA" id="ARBA00023012"/>
    </source>
</evidence>
<feature type="domain" description="Response regulatory" evidence="6">
    <location>
        <begin position="258"/>
        <end position="374"/>
    </location>
</feature>
<sequence>MVNLTRQLQAIQIQYLEKLPQTLTQIESLAHRLPKSDPGDENWQQLGQLLHKLSGSAGTFGLPALSAQAAKLHRQFEAALLVDGDSYARECHLFISEIETLDTFAELDGIPAKPSADAQDEGSSNNNRPLVSEVWLLEDDADLGSTLISHLQAFNFSARLFTSFTDLIHTFESEQPEVLILDVLLGDEGRSTELLEQSSMLTGASSRLIFISAKDDFTIRLQAASLGAEAFFVKPLDIPRLITRLEQVTARLHAPPERVLIIDDDELLARYYQQLMINANMQVDILHEPDRVIDYLLQNSPDIILMDLQMPDIEGQTLAAVIRQYDQWVGLPIIYLSAEDDPDHQATALNHGADDFLVKPVPDQHLISAVKHKVSRSRQLLELMTKDSLTGLLKHAAIKESIRREWGIAKRKSEIFCVAMLDIDHFKQVNDRFGHAIGDEVIASVATLLRKRLRNTDVLGRYGGEEFVVLMNNCDAVEAKKILENFRQRFQELVFTSEEKQFSATISIGIAEYQPGSDMDADALLINADKAMYTAKETGRNRVIVS</sequence>
<dbReference type="PANTHER" id="PTHR45138">
    <property type="entry name" value="REGULATORY COMPONENTS OF SENSORY TRANSDUCTION SYSTEM"/>
    <property type="match status" value="1"/>
</dbReference>
<evidence type="ECO:0000256" key="4">
    <source>
        <dbReference type="ARBA" id="ARBA00034247"/>
    </source>
</evidence>
<dbReference type="Gene3D" id="1.20.120.160">
    <property type="entry name" value="HPT domain"/>
    <property type="match status" value="1"/>
</dbReference>
<evidence type="ECO:0000313" key="8">
    <source>
        <dbReference type="EMBL" id="OFE12449.1"/>
    </source>
</evidence>
<evidence type="ECO:0000259" key="7">
    <source>
        <dbReference type="PROSITE" id="PS50887"/>
    </source>
</evidence>
<dbReference type="STRING" id="1524254.PHACT_04285"/>
<accession>A0A1E8CJ91</accession>
<dbReference type="InterPro" id="IPR043128">
    <property type="entry name" value="Rev_trsase/Diguanyl_cyclase"/>
</dbReference>
<dbReference type="EMBL" id="MASR01000001">
    <property type="protein sequence ID" value="OFE12449.1"/>
    <property type="molecule type" value="Genomic_DNA"/>
</dbReference>
<dbReference type="AlphaFoldDB" id="A0A1E8CJ91"/>
<feature type="domain" description="GGDEF" evidence="7">
    <location>
        <begin position="414"/>
        <end position="546"/>
    </location>
</feature>
<dbReference type="InterPro" id="IPR011006">
    <property type="entry name" value="CheY-like_superfamily"/>
</dbReference>
<keyword evidence="3" id="KW-0902">Two-component regulatory system</keyword>
<evidence type="ECO:0000313" key="9">
    <source>
        <dbReference type="Proteomes" id="UP000175669"/>
    </source>
</evidence>
<dbReference type="FunFam" id="3.30.70.270:FF:000001">
    <property type="entry name" value="Diguanylate cyclase domain protein"/>
    <property type="match status" value="1"/>
</dbReference>
<evidence type="ECO:0000259" key="6">
    <source>
        <dbReference type="PROSITE" id="PS50110"/>
    </source>
</evidence>
<protein>
    <recommendedName>
        <fullName evidence="2">diguanylate cyclase</fullName>
        <ecNumber evidence="2">2.7.7.65</ecNumber>
    </recommendedName>
</protein>
<dbReference type="GO" id="GO:0000160">
    <property type="term" value="P:phosphorelay signal transduction system"/>
    <property type="evidence" value="ECO:0007669"/>
    <property type="project" value="UniProtKB-KW"/>
</dbReference>
<dbReference type="InterPro" id="IPR001789">
    <property type="entry name" value="Sig_transdc_resp-reg_receiver"/>
</dbReference>
<dbReference type="CDD" id="cd00156">
    <property type="entry name" value="REC"/>
    <property type="match status" value="1"/>
</dbReference>
<dbReference type="NCBIfam" id="TIGR00254">
    <property type="entry name" value="GGDEF"/>
    <property type="match status" value="1"/>
</dbReference>
<dbReference type="GO" id="GO:0004672">
    <property type="term" value="F:protein kinase activity"/>
    <property type="evidence" value="ECO:0007669"/>
    <property type="project" value="UniProtKB-ARBA"/>
</dbReference>
<dbReference type="InterPro" id="IPR036641">
    <property type="entry name" value="HPT_dom_sf"/>
</dbReference>
<reference evidence="9" key="1">
    <citation type="submission" date="2016-07" db="EMBL/GenBank/DDBJ databases">
        <authorList>
            <person name="Florea S."/>
            <person name="Webb J.S."/>
            <person name="Jaromczyk J."/>
            <person name="Schardl C.L."/>
        </authorList>
    </citation>
    <scope>NUCLEOTIDE SEQUENCE [LARGE SCALE GENOMIC DNA]</scope>
    <source>
        <strain evidence="9">KCTC 42131</strain>
    </source>
</reference>
<dbReference type="SMART" id="SM00448">
    <property type="entry name" value="REC"/>
    <property type="match status" value="2"/>
</dbReference>
<evidence type="ECO:0000256" key="2">
    <source>
        <dbReference type="ARBA" id="ARBA00012528"/>
    </source>
</evidence>
<keyword evidence="5" id="KW-0597">Phosphoprotein</keyword>